<name>A0ABP9GFL1_9ACTN</name>
<dbReference type="InterPro" id="IPR043428">
    <property type="entry name" value="LivM-like"/>
</dbReference>
<evidence type="ECO:0000313" key="8">
    <source>
        <dbReference type="EMBL" id="GAA4932891.1"/>
    </source>
</evidence>
<feature type="transmembrane region" description="Helical" evidence="7">
    <location>
        <begin position="142"/>
        <end position="161"/>
    </location>
</feature>
<evidence type="ECO:0000256" key="4">
    <source>
        <dbReference type="ARBA" id="ARBA00022989"/>
    </source>
</evidence>
<evidence type="ECO:0000313" key="9">
    <source>
        <dbReference type="Proteomes" id="UP001499993"/>
    </source>
</evidence>
<gene>
    <name evidence="8" type="ORF">GCM10023224_11480</name>
</gene>
<evidence type="ECO:0000256" key="2">
    <source>
        <dbReference type="ARBA" id="ARBA00022475"/>
    </source>
</evidence>
<evidence type="ECO:0000256" key="6">
    <source>
        <dbReference type="SAM" id="MobiDB-lite"/>
    </source>
</evidence>
<feature type="transmembrane region" description="Helical" evidence="7">
    <location>
        <begin position="33"/>
        <end position="54"/>
    </location>
</feature>
<protein>
    <submittedName>
        <fullName evidence="8">Branched-chain amino acid ABC transporter permease</fullName>
    </submittedName>
</protein>
<accession>A0ABP9GFL1</accession>
<feature type="transmembrane region" description="Helical" evidence="7">
    <location>
        <begin position="91"/>
        <end position="107"/>
    </location>
</feature>
<keyword evidence="9" id="KW-1185">Reference proteome</keyword>
<feature type="transmembrane region" description="Helical" evidence="7">
    <location>
        <begin position="194"/>
        <end position="213"/>
    </location>
</feature>
<dbReference type="RefSeq" id="WP_345555744.1">
    <property type="nucleotide sequence ID" value="NZ_BAABIK010000004.1"/>
</dbReference>
<keyword evidence="4 7" id="KW-1133">Transmembrane helix</keyword>
<comment type="subcellular location">
    <subcellularLocation>
        <location evidence="1">Cell membrane</location>
        <topology evidence="1">Multi-pass membrane protein</topology>
    </subcellularLocation>
</comment>
<keyword evidence="3 7" id="KW-0812">Transmembrane</keyword>
<organism evidence="8 9">
    <name type="scientific">Streptomonospora halophila</name>
    <dbReference type="NCBI Taxonomy" id="427369"/>
    <lineage>
        <taxon>Bacteria</taxon>
        <taxon>Bacillati</taxon>
        <taxon>Actinomycetota</taxon>
        <taxon>Actinomycetes</taxon>
        <taxon>Streptosporangiales</taxon>
        <taxon>Nocardiopsidaceae</taxon>
        <taxon>Streptomonospora</taxon>
    </lineage>
</organism>
<feature type="transmembrane region" description="Helical" evidence="7">
    <location>
        <begin position="113"/>
        <end position="135"/>
    </location>
</feature>
<proteinExistence type="predicted"/>
<feature type="transmembrane region" description="Helical" evidence="7">
    <location>
        <begin position="278"/>
        <end position="303"/>
    </location>
</feature>
<dbReference type="PANTHER" id="PTHR30482:SF10">
    <property type="entry name" value="HIGH-AFFINITY BRANCHED-CHAIN AMINO ACID TRANSPORT PROTEIN BRAE"/>
    <property type="match status" value="1"/>
</dbReference>
<evidence type="ECO:0000256" key="5">
    <source>
        <dbReference type="ARBA" id="ARBA00023136"/>
    </source>
</evidence>
<comment type="caution">
    <text evidence="8">The sequence shown here is derived from an EMBL/GenBank/DDBJ whole genome shotgun (WGS) entry which is preliminary data.</text>
</comment>
<dbReference type="Pfam" id="PF02653">
    <property type="entry name" value="BPD_transp_2"/>
    <property type="match status" value="1"/>
</dbReference>
<feature type="transmembrane region" description="Helical" evidence="7">
    <location>
        <begin position="323"/>
        <end position="340"/>
    </location>
</feature>
<keyword evidence="2" id="KW-1003">Cell membrane</keyword>
<dbReference type="CDD" id="cd06581">
    <property type="entry name" value="TM_PBP1_LivM_like"/>
    <property type="match status" value="1"/>
</dbReference>
<dbReference type="PANTHER" id="PTHR30482">
    <property type="entry name" value="HIGH-AFFINITY BRANCHED-CHAIN AMINO ACID TRANSPORT SYSTEM PERMEASE"/>
    <property type="match status" value="1"/>
</dbReference>
<sequence length="359" mass="36524">MVSLRNHASTGRGAPAPGSAAPSLANRWRALPALVRFPLAAAAAFAAVVALMGVTGPTGDLRIGSVGYYMLAIAGLQLLIGYSGQISLGHGAFMFIGAYTMALLVLNQPALPLWLNMVITVVLSCAAGVLVGAATARLHGPYLAGATLALAVGLPSLTVRFPELLGGSNGLAFSTRGAPAALAGVVTDTQWQSAAVWLTTLVCLVVLATISAGRLGRRMRALRDDEAAAGLAGVPVGRTKVIAFVVSAGAGGLAGACQAYLLGTATPSSFTVTLSLSLLAALVLGGLGSMWGAFFGAVALVYVEVWGEELAHALSLDTDVANNLPIVFFGVLLIVVVLVWPHGLHGMLRSLAGLVRRGR</sequence>
<feature type="transmembrane region" description="Helical" evidence="7">
    <location>
        <begin position="66"/>
        <end position="84"/>
    </location>
</feature>
<evidence type="ECO:0000256" key="1">
    <source>
        <dbReference type="ARBA" id="ARBA00004651"/>
    </source>
</evidence>
<evidence type="ECO:0000256" key="7">
    <source>
        <dbReference type="SAM" id="Phobius"/>
    </source>
</evidence>
<keyword evidence="5 7" id="KW-0472">Membrane</keyword>
<feature type="compositionally biased region" description="Low complexity" evidence="6">
    <location>
        <begin position="8"/>
        <end position="20"/>
    </location>
</feature>
<dbReference type="Proteomes" id="UP001499993">
    <property type="component" value="Unassembled WGS sequence"/>
</dbReference>
<dbReference type="InterPro" id="IPR001851">
    <property type="entry name" value="ABC_transp_permease"/>
</dbReference>
<reference evidence="9" key="1">
    <citation type="journal article" date="2019" name="Int. J. Syst. Evol. Microbiol.">
        <title>The Global Catalogue of Microorganisms (GCM) 10K type strain sequencing project: providing services to taxonomists for standard genome sequencing and annotation.</title>
        <authorList>
            <consortium name="The Broad Institute Genomics Platform"/>
            <consortium name="The Broad Institute Genome Sequencing Center for Infectious Disease"/>
            <person name="Wu L."/>
            <person name="Ma J."/>
        </authorList>
    </citation>
    <scope>NUCLEOTIDE SEQUENCE [LARGE SCALE GENOMIC DNA]</scope>
    <source>
        <strain evidence="9">JCM 18123</strain>
    </source>
</reference>
<dbReference type="EMBL" id="BAABIK010000004">
    <property type="protein sequence ID" value="GAA4932891.1"/>
    <property type="molecule type" value="Genomic_DNA"/>
</dbReference>
<evidence type="ECO:0000256" key="3">
    <source>
        <dbReference type="ARBA" id="ARBA00022692"/>
    </source>
</evidence>
<feature type="region of interest" description="Disordered" evidence="6">
    <location>
        <begin position="1"/>
        <end position="20"/>
    </location>
</feature>